<comment type="caution">
    <text evidence="1">The sequence shown here is derived from an EMBL/GenBank/DDBJ whole genome shotgun (WGS) entry which is preliminary data.</text>
</comment>
<dbReference type="RefSeq" id="WP_179461848.1">
    <property type="nucleotide sequence ID" value="NZ_JACBZX010000001.1"/>
</dbReference>
<sequence>MTEVSQGADVERLLVISGQLGALARRSDDVLQTGNALMVTLQGSWAGRDREHYAQGWSAAGSRLAQASSLLAESARRLQQQADAQHAASQAGGAPRGAALGLAVGSLAGAAAGAEVGSEADAGQIQHDNNDARDSDSWIIEMLDKHGFFDLIIDQAAEDVTLPPGADPDDPEIREMLATRSGRETLDWMARNGISIQHDPGAEGARYDPNDNVMIIGEGGSESIIHEAEHARHDAEDLTPSVTEVDREEYVDTMLDLEVDCEVERVEYIQEMREIDPSYASGNRSVETYEQAYDAAVADGSSPEEAEAAGHEAIKQLYLDGEYVRSSDEQRYDESYGEFWDRWN</sequence>
<dbReference type="Gene3D" id="1.10.287.1060">
    <property type="entry name" value="ESAT-6-like"/>
    <property type="match status" value="1"/>
</dbReference>
<reference evidence="1 2" key="1">
    <citation type="submission" date="2020-07" db="EMBL/GenBank/DDBJ databases">
        <title>Sequencing the genomes of 1000 actinobacteria strains.</title>
        <authorList>
            <person name="Klenk H.-P."/>
        </authorList>
    </citation>
    <scope>NUCLEOTIDE SEQUENCE [LARGE SCALE GENOMIC DNA]</scope>
    <source>
        <strain evidence="1 2">DSM 24723</strain>
    </source>
</reference>
<evidence type="ECO:0000313" key="2">
    <source>
        <dbReference type="Proteomes" id="UP000592181"/>
    </source>
</evidence>
<keyword evidence="2" id="KW-1185">Reference proteome</keyword>
<protein>
    <submittedName>
        <fullName evidence="1">Uncharacterized protein YukE</fullName>
    </submittedName>
</protein>
<dbReference type="AlphaFoldDB" id="A0A852WZ87"/>
<organism evidence="1 2">
    <name type="scientific">Janibacter alkaliphilus</name>
    <dbReference type="NCBI Taxonomy" id="1069963"/>
    <lineage>
        <taxon>Bacteria</taxon>
        <taxon>Bacillati</taxon>
        <taxon>Actinomycetota</taxon>
        <taxon>Actinomycetes</taxon>
        <taxon>Micrococcales</taxon>
        <taxon>Intrasporangiaceae</taxon>
        <taxon>Janibacter</taxon>
    </lineage>
</organism>
<evidence type="ECO:0000313" key="1">
    <source>
        <dbReference type="EMBL" id="NYG36322.1"/>
    </source>
</evidence>
<dbReference type="Proteomes" id="UP000592181">
    <property type="component" value="Unassembled WGS sequence"/>
</dbReference>
<dbReference type="EMBL" id="JACBZX010000001">
    <property type="protein sequence ID" value="NYG36322.1"/>
    <property type="molecule type" value="Genomic_DNA"/>
</dbReference>
<accession>A0A852WZ87</accession>
<gene>
    <name evidence="1" type="ORF">BJY28_000791</name>
</gene>
<proteinExistence type="predicted"/>
<name>A0A852WZ87_9MICO</name>